<accession>A0A3S3M6S4</accession>
<evidence type="ECO:0000313" key="4">
    <source>
        <dbReference type="EMBL" id="RWR74238.1"/>
    </source>
</evidence>
<dbReference type="PANTHER" id="PTHR23054">
    <property type="entry name" value="TERNARY COMPLEX FACTOR MIP1, LEUCINE-ZIPPER-RELATED"/>
    <property type="match status" value="1"/>
</dbReference>
<feature type="compositionally biased region" description="Basic and acidic residues" evidence="1">
    <location>
        <begin position="35"/>
        <end position="46"/>
    </location>
</feature>
<feature type="domain" description="Ternary complex factor MIP1 leucine-zipper" evidence="3">
    <location>
        <begin position="77"/>
        <end position="158"/>
    </location>
</feature>
<comment type="caution">
    <text evidence="4">The sequence shown here is derived from an EMBL/GenBank/DDBJ whole genome shotgun (WGS) entry which is preliminary data.</text>
</comment>
<dbReference type="EMBL" id="QPKB01000001">
    <property type="protein sequence ID" value="RWR74238.1"/>
    <property type="molecule type" value="Genomic_DNA"/>
</dbReference>
<name>A0A3S3M6S4_9MAGN</name>
<dbReference type="InterPro" id="IPR006869">
    <property type="entry name" value="DUF547"/>
</dbReference>
<feature type="domain" description="DUF547" evidence="2">
    <location>
        <begin position="382"/>
        <end position="513"/>
    </location>
</feature>
<evidence type="ECO:0000259" key="3">
    <source>
        <dbReference type="Pfam" id="PF14389"/>
    </source>
</evidence>
<dbReference type="AlphaFoldDB" id="A0A3S3M6S4"/>
<evidence type="ECO:0000259" key="2">
    <source>
        <dbReference type="Pfam" id="PF04784"/>
    </source>
</evidence>
<keyword evidence="5" id="KW-1185">Reference proteome</keyword>
<organism evidence="4 5">
    <name type="scientific">Cinnamomum micranthum f. kanehirae</name>
    <dbReference type="NCBI Taxonomy" id="337451"/>
    <lineage>
        <taxon>Eukaryota</taxon>
        <taxon>Viridiplantae</taxon>
        <taxon>Streptophyta</taxon>
        <taxon>Embryophyta</taxon>
        <taxon>Tracheophyta</taxon>
        <taxon>Spermatophyta</taxon>
        <taxon>Magnoliopsida</taxon>
        <taxon>Magnoliidae</taxon>
        <taxon>Laurales</taxon>
        <taxon>Lauraceae</taxon>
        <taxon>Cinnamomum</taxon>
    </lineage>
</organism>
<feature type="region of interest" description="Disordered" evidence="1">
    <location>
        <begin position="215"/>
        <end position="236"/>
    </location>
</feature>
<evidence type="ECO:0000313" key="5">
    <source>
        <dbReference type="Proteomes" id="UP000283530"/>
    </source>
</evidence>
<dbReference type="PANTHER" id="PTHR23054:SF18">
    <property type="entry name" value="TERNARY COMPLEX FACTOR MIP1, LEUCINE-ZIPPER"/>
    <property type="match status" value="1"/>
</dbReference>
<reference evidence="4 5" key="1">
    <citation type="journal article" date="2019" name="Nat. Plants">
        <title>Stout camphor tree genome fills gaps in understanding of flowering plant genome evolution.</title>
        <authorList>
            <person name="Chaw S.M."/>
            <person name="Liu Y.C."/>
            <person name="Wu Y.W."/>
            <person name="Wang H.Y."/>
            <person name="Lin C.I."/>
            <person name="Wu C.S."/>
            <person name="Ke H.M."/>
            <person name="Chang L.Y."/>
            <person name="Hsu C.Y."/>
            <person name="Yang H.T."/>
            <person name="Sudianto E."/>
            <person name="Hsu M.H."/>
            <person name="Wu K.P."/>
            <person name="Wang L.N."/>
            <person name="Leebens-Mack J.H."/>
            <person name="Tsai I.J."/>
        </authorList>
    </citation>
    <scope>NUCLEOTIDE SEQUENCE [LARGE SCALE GENOMIC DNA]</scope>
    <source>
        <strain evidence="5">cv. Chaw 1501</strain>
        <tissue evidence="4">Young leaves</tissue>
    </source>
</reference>
<evidence type="ECO:0000256" key="1">
    <source>
        <dbReference type="SAM" id="MobiDB-lite"/>
    </source>
</evidence>
<proteinExistence type="predicted"/>
<dbReference type="Proteomes" id="UP000283530">
    <property type="component" value="Unassembled WGS sequence"/>
</dbReference>
<dbReference type="OrthoDB" id="418495at2759"/>
<dbReference type="InterPro" id="IPR025757">
    <property type="entry name" value="MIP1_Leuzipper"/>
</dbReference>
<feature type="compositionally biased region" description="Low complexity" evidence="1">
    <location>
        <begin position="216"/>
        <end position="232"/>
    </location>
</feature>
<gene>
    <name evidence="4" type="ORF">CKAN_00256100</name>
</gene>
<dbReference type="Pfam" id="PF14389">
    <property type="entry name" value="Lzipper-MIP1"/>
    <property type="match status" value="1"/>
</dbReference>
<sequence length="592" mass="67421">MAFEVSDGSKMQAVGLQDSSLKPLRSDGRHRRSKSFPEKKFNKDDWGNSPQPSHHLKMDMEKMDHLDAKRKNSSASKLQSSLKQEILQLETHLRDQFAERRVLEKALGYGSSSHNNSNETLMPKQPTKELIKEITVLELEVVYLEQHLLSLYRKAFNQQISSFSRSTTDERLNSRLLTPEQSAKLQSRRLVLPQNPIISSMRESNAVGSIGKFTKPSVPRSQSSLSQRSVCSIKPSPPVKNPAKVLRACHSLPLSFQQHAQNDASNIISLAEHLGARIEDLVPETPNKVSEEMIRCMGAIYCKLADPPLVLHGRPSSPTSSLSSVSAFSPRDQCDMWSPHCRNDSSFDERLESLFKIEGLKEFSDLTVQWSLVSRLEKVDPRSMKNEEKLAFWINTHNALAYLEDGIPQNSLKRGLLLSKVAYNVGGQILTAETIQSSILGCRTTRPGQWLRTFFFPKMKFKGGDDRQSYAIKHPEPLLHFALSSGSRSDPAVRIYTAKRVFQELEAAKEEYIMSLVNLHKEHKILLPKLIESFAKDSNLRSLEVIDMIQNCLPENRQRSMQRWQQGRPRKSIEWLSHNFAFRYFLSKELVK</sequence>
<dbReference type="Pfam" id="PF04784">
    <property type="entry name" value="DUF547"/>
    <property type="match status" value="1"/>
</dbReference>
<protein>
    <submittedName>
        <fullName evidence="4">Putative electron transporter</fullName>
    </submittedName>
</protein>
<feature type="region of interest" description="Disordered" evidence="1">
    <location>
        <begin position="1"/>
        <end position="56"/>
    </location>
</feature>